<dbReference type="Pfam" id="PF00270">
    <property type="entry name" value="DEAD"/>
    <property type="match status" value="1"/>
</dbReference>
<evidence type="ECO:0000313" key="5">
    <source>
        <dbReference type="EMBL" id="CAJ1910524.1"/>
    </source>
</evidence>
<dbReference type="Proteomes" id="UP001295423">
    <property type="component" value="Unassembled WGS sequence"/>
</dbReference>
<feature type="compositionally biased region" description="Basic residues" evidence="3">
    <location>
        <begin position="317"/>
        <end position="329"/>
    </location>
</feature>
<dbReference type="GO" id="GO:0005737">
    <property type="term" value="C:cytoplasm"/>
    <property type="evidence" value="ECO:0007669"/>
    <property type="project" value="TreeGrafter"/>
</dbReference>
<keyword evidence="1" id="KW-0378">Hydrolase</keyword>
<dbReference type="GO" id="GO:0016787">
    <property type="term" value="F:hydrolase activity"/>
    <property type="evidence" value="ECO:0007669"/>
    <property type="project" value="UniProtKB-KW"/>
</dbReference>
<comment type="caution">
    <text evidence="5">The sequence shown here is derived from an EMBL/GenBank/DDBJ whole genome shotgun (WGS) entry which is preliminary data.</text>
</comment>
<keyword evidence="2" id="KW-0067">ATP-binding</keyword>
<accession>A0AAD2FAZ4</accession>
<dbReference type="GO" id="GO:0004386">
    <property type="term" value="F:helicase activity"/>
    <property type="evidence" value="ECO:0007669"/>
    <property type="project" value="UniProtKB-KW"/>
</dbReference>
<feature type="region of interest" description="Disordered" evidence="3">
    <location>
        <begin position="296"/>
        <end position="334"/>
    </location>
</feature>
<evidence type="ECO:0000256" key="1">
    <source>
        <dbReference type="ARBA" id="ARBA00022801"/>
    </source>
</evidence>
<dbReference type="InterPro" id="IPR052431">
    <property type="entry name" value="SKI2_subfamily_helicases"/>
</dbReference>
<dbReference type="InterPro" id="IPR027417">
    <property type="entry name" value="P-loop_NTPase"/>
</dbReference>
<name>A0AAD2FAZ4_9STRA</name>
<feature type="domain" description="Helicase ATP-binding" evidence="4">
    <location>
        <begin position="413"/>
        <end position="585"/>
    </location>
</feature>
<dbReference type="Gene3D" id="3.40.50.300">
    <property type="entry name" value="P-loop containing nucleotide triphosphate hydrolases"/>
    <property type="match status" value="2"/>
</dbReference>
<evidence type="ECO:0000259" key="4">
    <source>
        <dbReference type="PROSITE" id="PS51192"/>
    </source>
</evidence>
<dbReference type="GO" id="GO:0003676">
    <property type="term" value="F:nucleic acid binding"/>
    <property type="evidence" value="ECO:0007669"/>
    <property type="project" value="InterPro"/>
</dbReference>
<dbReference type="InterPro" id="IPR014001">
    <property type="entry name" value="Helicase_ATP-bd"/>
</dbReference>
<keyword evidence="6" id="KW-1185">Reference proteome</keyword>
<feature type="region of interest" description="Disordered" evidence="3">
    <location>
        <begin position="69"/>
        <end position="88"/>
    </location>
</feature>
<dbReference type="PANTHER" id="PTHR44533">
    <property type="entry name" value="DEAD/H RNA HELICASE, PUTATIVE-RELATED"/>
    <property type="match status" value="1"/>
</dbReference>
<sequence>MYHYEELVLASREARKVLVCGSIHPEGLGNVKRWLSTKTYIAALKRQEAKNKSSFFKCMSFVPAPQQANAAGNNNAPNAVNSSTAAPAADTETTDKDLLFKLRTFDVYWVDKEALMYRDGIDKTFDRETKKKVITIKRRSSIPVILRDMAPPSGSIFDPAIKWGEEKERRRIEEEKDNEEKMAAAAAAKNKKKSGKKQDKKKSAADSIKESNAADKIKKDHTRDLEKLSNLRTLKLLQETTCDTMSGRIHRMIKMLHLAVSDLRQGAVTSSEAEVLDILWALEEMPTFKIADEEVAKEKEAKKQEKKTDKKDDKKPKKDKKDKKDKKKDKKDEPAEKIEKIVLSAEAQSLKNLYKDGGDNRGSYKDSLKYARKLMSGKENLISFQLTEMADRLPPLSRYNRKFQLEPWQCDILQAIDNRESAVVCAPTSSGKTLLSTYTCKNARGTVLFVLPSEVLVWQVASTYYQFFKGNVTVCTDQITFQEVTGDAQVYIGTPLALERSLSKVRGIAGDEMTKGEREFMILDGGYKQFDYLVLDEVHTLNGPEGDALQRLIKCCNCPVLALSATIGNAIQLKDWFANVLNMHIQSTVVDDQEEKAEVILKEHYARFINLQRYVVTKQEGKDGKVKAKLVKLHPVAAMTAERLQNEPELVSALSMTPSDMMTLWKRLKSMFPGTILEDLDDPDNFFAQYVDESKRITLNQTKEYETRLKKRLATISQSHPELYEKLRTAQEPPPLEAKKDVSEELCDVIEQLKANELLPAVAFQLNTYGAFDMFKNVLGRLESDQMAEFPNYRKDLIKLAKEKAQMRKVAAGRASRENAAEAEEDAKSGFVDESMVNEDTTRPHDKYVLSSAGKRLNFNEVEGIIADMKKSGEKVDINHALIRGLRRGIAIYTNEVGFSCYRRQVQMLAQQGRLAVVFSDSALAYGVNMPFRSCVFCGDMGEELTPLIAQQMQGRAGRRGMDVQGNIIYLGMDWPYIENLMLGQISHVNGKEPRYPIMALQGALAASNNPDDTKMFIHDEADSAAFATAIRKIHRNQNCFPTVSDEQMEWMTNTSLGDFCQNKESNEYLDLSRNVIKTLGYIDEDNTLAMDHNVLTMVWEMHDYMPEAIHLCAILESLYLRFSYQKSKTFKESDSTQNELLSILIHILDRHPPPEGEESLQQLLRIEASEDGKQNMEAHALWVETEETLRKQNELINGMDIPEEQKAMMRLVIPPSSEEGGIGPALDKGVYEMLVSKQKGFKPEQTTARRNELKNRIVTLGHICQIAHNNLQQPHGEMEQLEVHFRRMFSNIKYSVADMMNQLTDQEDLTEI</sequence>
<dbReference type="InterPro" id="IPR011545">
    <property type="entry name" value="DEAD/DEAH_box_helicase_dom"/>
</dbReference>
<feature type="compositionally biased region" description="Basic and acidic residues" evidence="3">
    <location>
        <begin position="201"/>
        <end position="217"/>
    </location>
</feature>
<feature type="region of interest" description="Disordered" evidence="3">
    <location>
        <begin position="170"/>
        <end position="217"/>
    </location>
</feature>
<keyword evidence="2" id="KW-0347">Helicase</keyword>
<dbReference type="PANTHER" id="PTHR44533:SF4">
    <property type="entry name" value="DEAD_H RNA HELICASE, PUTATIVE-RELATED"/>
    <property type="match status" value="1"/>
</dbReference>
<dbReference type="GO" id="GO:0005524">
    <property type="term" value="F:ATP binding"/>
    <property type="evidence" value="ECO:0007669"/>
    <property type="project" value="InterPro"/>
</dbReference>
<protein>
    <recommendedName>
        <fullName evidence="4">Helicase ATP-binding domain-containing protein</fullName>
    </recommendedName>
</protein>
<gene>
    <name evidence="5" type="ORF">CYCCA115_LOCUS572</name>
</gene>
<feature type="compositionally biased region" description="Basic residues" evidence="3">
    <location>
        <begin position="189"/>
        <end position="200"/>
    </location>
</feature>
<feature type="compositionally biased region" description="Basic and acidic residues" evidence="3">
    <location>
        <begin position="296"/>
        <end position="316"/>
    </location>
</feature>
<keyword evidence="2" id="KW-0547">Nucleotide-binding</keyword>
<dbReference type="SUPFAM" id="SSF52540">
    <property type="entry name" value="P-loop containing nucleoside triphosphate hydrolases"/>
    <property type="match status" value="2"/>
</dbReference>
<feature type="compositionally biased region" description="Basic and acidic residues" evidence="3">
    <location>
        <begin position="170"/>
        <end position="182"/>
    </location>
</feature>
<dbReference type="PROSITE" id="PS51192">
    <property type="entry name" value="HELICASE_ATP_BIND_1"/>
    <property type="match status" value="1"/>
</dbReference>
<dbReference type="EMBL" id="CAKOGP040000001">
    <property type="protein sequence ID" value="CAJ1910524.1"/>
    <property type="molecule type" value="Genomic_DNA"/>
</dbReference>
<proteinExistence type="predicted"/>
<dbReference type="SMART" id="SM00487">
    <property type="entry name" value="DEXDc"/>
    <property type="match status" value="1"/>
</dbReference>
<reference evidence="5" key="1">
    <citation type="submission" date="2023-08" db="EMBL/GenBank/DDBJ databases">
        <authorList>
            <person name="Audoor S."/>
            <person name="Bilcke G."/>
        </authorList>
    </citation>
    <scope>NUCLEOTIDE SEQUENCE</scope>
</reference>
<evidence type="ECO:0000256" key="2">
    <source>
        <dbReference type="ARBA" id="ARBA00022806"/>
    </source>
</evidence>
<organism evidence="5 6">
    <name type="scientific">Cylindrotheca closterium</name>
    <dbReference type="NCBI Taxonomy" id="2856"/>
    <lineage>
        <taxon>Eukaryota</taxon>
        <taxon>Sar</taxon>
        <taxon>Stramenopiles</taxon>
        <taxon>Ochrophyta</taxon>
        <taxon>Bacillariophyta</taxon>
        <taxon>Bacillariophyceae</taxon>
        <taxon>Bacillariophycidae</taxon>
        <taxon>Bacillariales</taxon>
        <taxon>Bacillariaceae</taxon>
        <taxon>Cylindrotheca</taxon>
    </lineage>
</organism>
<evidence type="ECO:0000256" key="3">
    <source>
        <dbReference type="SAM" id="MobiDB-lite"/>
    </source>
</evidence>
<evidence type="ECO:0000313" key="6">
    <source>
        <dbReference type="Proteomes" id="UP001295423"/>
    </source>
</evidence>